<feature type="region of interest" description="Disordered" evidence="6">
    <location>
        <begin position="428"/>
        <end position="447"/>
    </location>
</feature>
<protein>
    <submittedName>
        <fullName evidence="7">Uncharacterized protein</fullName>
    </submittedName>
</protein>
<dbReference type="EnsemblMetazoa" id="Aqu2.1.38334_001">
    <property type="protein sequence ID" value="Aqu2.1.38334_001"/>
    <property type="gene ID" value="Aqu2.1.38334"/>
</dbReference>
<name>A0A1X7VF17_AMPQE</name>
<keyword evidence="4" id="KW-0539">Nucleus</keyword>
<dbReference type="PANTHER" id="PTHR11937">
    <property type="entry name" value="ACTIN"/>
    <property type="match status" value="1"/>
</dbReference>
<dbReference type="AlphaFoldDB" id="A0A1X7VF17"/>
<dbReference type="Gene3D" id="3.90.640.10">
    <property type="entry name" value="Actin, Chain A, domain 4"/>
    <property type="match status" value="2"/>
</dbReference>
<dbReference type="FunFam" id="3.30.420.40:FF:000122">
    <property type="entry name" value="ARP5 actin-related protein 5 homolog"/>
    <property type="match status" value="1"/>
</dbReference>
<evidence type="ECO:0000256" key="1">
    <source>
        <dbReference type="ARBA" id="ARBA00004123"/>
    </source>
</evidence>
<comment type="subcellular location">
    <subcellularLocation>
        <location evidence="1">Nucleus</location>
    </subcellularLocation>
</comment>
<dbReference type="Gene3D" id="3.30.420.40">
    <property type="match status" value="4"/>
</dbReference>
<dbReference type="InParanoid" id="A0A1X7VF17"/>
<dbReference type="eggNOG" id="KOG0681">
    <property type="taxonomic scope" value="Eukaryota"/>
</dbReference>
<dbReference type="InterPro" id="IPR004000">
    <property type="entry name" value="Actin"/>
</dbReference>
<dbReference type="CDD" id="cd10211">
    <property type="entry name" value="ASKHA_NBD_Arp5"/>
    <property type="match status" value="1"/>
</dbReference>
<evidence type="ECO:0000256" key="6">
    <source>
        <dbReference type="SAM" id="MobiDB-lite"/>
    </source>
</evidence>
<evidence type="ECO:0000313" key="7">
    <source>
        <dbReference type="EnsemblMetazoa" id="Aqu2.1.38334_001"/>
    </source>
</evidence>
<reference evidence="7" key="1">
    <citation type="submission" date="2017-05" db="UniProtKB">
        <authorList>
            <consortium name="EnsemblMetazoa"/>
        </authorList>
    </citation>
    <scope>IDENTIFICATION</scope>
</reference>
<sequence length="655" mass="74000">PTTWRMTDYSSDLYWFSDSHVTPDLPQDQYYYSSHCSANTPIIVDNGSWKCRAGWGSLDQPQFVFRSLMARMRGKRGENDFTLVGNDIGNIESLRSSIKNQFDRNVVTNFSNQEQIFDHLFTLLGLSNESSVHHPVLVSEPPCNPPYCRNIMSELLFECYQVPSVSYGIDALYNLYHTLGGRVSDALVINCGYQTTHVCPVLDGLFQPDQCKRINVGGWHISSYLQRLLQLRYQALQSLISLTRAEELVHTHCFVAERYIEMLSKKDWPKLTVQLPYVAIGGGGAVGGASIDLAKQEEKVLQRRERARQHLLRLSQTKREEKIASLEGQLEKLIHLQQLAAVMSDPEEYRLALEESGFNSLESVLKEISQIEEVLEIERSRLLATQQKMQEAATQAVTGGGESNEPKVDSQWLQVLQTRKKEILEQKRVRNQQKQEYSKRRSAASQDRMRIISQLAEDNSGKKSGSQPDTFGMNDDDWNIYRAIHKPGTGGGSDSEKEEAELAEINKVLQHHEPVNPAGTSSHYQLQLGVELCRASEVLFQPSMIGLDQCGLIDVIEAVLSGYTPDVQNRLMNCVFVCGGSSQLKGMEERLSIELTAARPFQSTFTILPAADKLHGSWRGAALYSSDESVWFTRSRYMEEGIEYRIEHLASNRCT</sequence>
<comment type="similarity">
    <text evidence="5">Belongs to the actin family.</text>
</comment>
<dbReference type="OrthoDB" id="7340501at2759"/>
<evidence type="ECO:0000256" key="2">
    <source>
        <dbReference type="ARBA" id="ARBA00023015"/>
    </source>
</evidence>
<dbReference type="InterPro" id="IPR043129">
    <property type="entry name" value="ATPase_NBD"/>
</dbReference>
<organism evidence="7">
    <name type="scientific">Amphimedon queenslandica</name>
    <name type="common">Sponge</name>
    <dbReference type="NCBI Taxonomy" id="400682"/>
    <lineage>
        <taxon>Eukaryota</taxon>
        <taxon>Metazoa</taxon>
        <taxon>Porifera</taxon>
        <taxon>Demospongiae</taxon>
        <taxon>Heteroscleromorpha</taxon>
        <taxon>Haplosclerida</taxon>
        <taxon>Niphatidae</taxon>
        <taxon>Amphimedon</taxon>
    </lineage>
</organism>
<accession>A0A1X7VF17</accession>
<dbReference type="GO" id="GO:0005634">
    <property type="term" value="C:nucleus"/>
    <property type="evidence" value="ECO:0007669"/>
    <property type="project" value="UniProtKB-SubCell"/>
</dbReference>
<evidence type="ECO:0000256" key="3">
    <source>
        <dbReference type="ARBA" id="ARBA00023163"/>
    </source>
</evidence>
<dbReference type="FunCoup" id="A0A1X7VF17">
    <property type="interactions" value="551"/>
</dbReference>
<keyword evidence="3" id="KW-0804">Transcription</keyword>
<dbReference type="SMART" id="SM00268">
    <property type="entry name" value="ACTIN"/>
    <property type="match status" value="1"/>
</dbReference>
<keyword evidence="2" id="KW-0805">Transcription regulation</keyword>
<dbReference type="SUPFAM" id="SSF53067">
    <property type="entry name" value="Actin-like ATPase domain"/>
    <property type="match status" value="2"/>
</dbReference>
<dbReference type="Pfam" id="PF00022">
    <property type="entry name" value="Actin"/>
    <property type="match status" value="2"/>
</dbReference>
<proteinExistence type="inferred from homology"/>
<evidence type="ECO:0000256" key="4">
    <source>
        <dbReference type="ARBA" id="ARBA00023242"/>
    </source>
</evidence>
<dbReference type="STRING" id="400682.A0A1X7VF17"/>
<evidence type="ECO:0000256" key="5">
    <source>
        <dbReference type="RuleBase" id="RU000487"/>
    </source>
</evidence>